<dbReference type="RefSeq" id="WP_216632002.1">
    <property type="nucleotide sequence ID" value="NZ_JAHLQN010000001.1"/>
</dbReference>
<accession>A0ABS6F8B9</accession>
<proteinExistence type="predicted"/>
<organism evidence="1 3">
    <name type="scientific">Dysosmobacter acutus</name>
    <dbReference type="NCBI Taxonomy" id="2841504"/>
    <lineage>
        <taxon>Bacteria</taxon>
        <taxon>Bacillati</taxon>
        <taxon>Bacillota</taxon>
        <taxon>Clostridia</taxon>
        <taxon>Eubacteriales</taxon>
        <taxon>Oscillospiraceae</taxon>
        <taxon>Dysosmobacter</taxon>
    </lineage>
</organism>
<dbReference type="EMBL" id="JAHLQN010000001">
    <property type="protein sequence ID" value="MBU5626521.1"/>
    <property type="molecule type" value="Genomic_DNA"/>
</dbReference>
<name>A0ABS6F8B9_9FIRM</name>
<gene>
    <name evidence="1" type="ORF">KQI82_06255</name>
    <name evidence="2" type="ORF">KQI82_12475</name>
</gene>
<reference evidence="1 3" key="1">
    <citation type="submission" date="2021-06" db="EMBL/GenBank/DDBJ databases">
        <authorList>
            <person name="Sun Q."/>
            <person name="Li D."/>
        </authorList>
    </citation>
    <scope>NUCLEOTIDE SEQUENCE [LARGE SCALE GENOMIC DNA]</scope>
    <source>
        <strain evidence="1 3">MSJ-2</strain>
    </source>
</reference>
<comment type="caution">
    <text evidence="1">The sequence shown here is derived from an EMBL/GenBank/DDBJ whole genome shotgun (WGS) entry which is preliminary data.</text>
</comment>
<dbReference type="Proteomes" id="UP000787672">
    <property type="component" value="Unassembled WGS sequence"/>
</dbReference>
<evidence type="ECO:0000313" key="1">
    <source>
        <dbReference type="EMBL" id="MBU5626521.1"/>
    </source>
</evidence>
<dbReference type="EMBL" id="JAHLQN010000001">
    <property type="protein sequence ID" value="MBU5627725.1"/>
    <property type="molecule type" value="Genomic_DNA"/>
</dbReference>
<sequence>MNVNKTRLYVVWKNMKARCYNRNRPDYKYYGAKGITVCDEWQTYGNFEIWAKQNGYDDNLTIDRIDVLRGYEPSNCRWIPFSEQRENTTQARRVTINGKTQTLKAWCIEYGISYNMVIMRVHRGVDIVSALLMPSRKGSK</sequence>
<keyword evidence="3" id="KW-1185">Reference proteome</keyword>
<evidence type="ECO:0000313" key="2">
    <source>
        <dbReference type="EMBL" id="MBU5627725.1"/>
    </source>
</evidence>
<protein>
    <submittedName>
        <fullName evidence="1">Uncharacterized protein</fullName>
    </submittedName>
</protein>
<evidence type="ECO:0000313" key="3">
    <source>
        <dbReference type="Proteomes" id="UP000787672"/>
    </source>
</evidence>